<comment type="subunit">
    <text evidence="2">Heterodimer of SbcC and SbcD.</text>
</comment>
<dbReference type="PANTHER" id="PTHR32114:SF2">
    <property type="entry name" value="ABC TRANSPORTER ABCH.3"/>
    <property type="match status" value="1"/>
</dbReference>
<dbReference type="Gene3D" id="3.40.50.300">
    <property type="entry name" value="P-loop containing nucleotide triphosphate hydrolases"/>
    <property type="match status" value="2"/>
</dbReference>
<dbReference type="EMBL" id="JAUSSU010000007">
    <property type="protein sequence ID" value="MDQ0114193.1"/>
    <property type="molecule type" value="Genomic_DNA"/>
</dbReference>
<keyword evidence="6" id="KW-1185">Reference proteome</keyword>
<name>A0ABT9U3H6_PAEHA</name>
<proteinExistence type="inferred from homology"/>
<feature type="coiled-coil region" evidence="4">
    <location>
        <begin position="687"/>
        <end position="714"/>
    </location>
</feature>
<dbReference type="InterPro" id="IPR027417">
    <property type="entry name" value="P-loop_NTPase"/>
</dbReference>
<dbReference type="Proteomes" id="UP001229346">
    <property type="component" value="Unassembled WGS sequence"/>
</dbReference>
<dbReference type="CDD" id="cd00267">
    <property type="entry name" value="ABC_ATPase"/>
    <property type="match status" value="1"/>
</dbReference>
<dbReference type="PANTHER" id="PTHR32114">
    <property type="entry name" value="ABC TRANSPORTER ABCH.3"/>
    <property type="match status" value="1"/>
</dbReference>
<sequence>MRLGDLVRQLGFGADTKGELFAFQSDLFKVYKVKRKEDITNGDVFSEYIFVEVSDHAIKKMTSDTEIKYFRDFQAKLLSEIFFGHKSDLRWNLYLILIVGSYDRLNDTGILQLIENDADYARKFVMTAEDALQWLDKAWLKSLSDEENVNLDPIQEWHNELVDVGLTGCLTETFLQGHVLNFLDGQAFLSSDHVAAPHRTRQTENFDEVIQQIETVTLNGFRAHCFDNLEPLHPTRVNLLHGPNGSGKTSIMEAIELAFTNEINRCSEFGDDIADSLKSIHVSCITESSNTIHFQPGKPNAFYKKLAQKWYGIPAGRQSSELNSFYHRYNFFDSEAAYRFALNESGQSDKNKFDYSDNLSRLVFGDDVIETQKKWLRYLQEFDERTEDLTKQHNNYMLMIEASKQELSKSNENGDVRFDELDRHLNAVNLRPARKQRDKNESMSAYLSRLYLLFHSIEGQRQQIVEARLDGDMLSFEYMNKQQIHLREKRNEFLHEKRNIEEFIAKRETERAELNKKLDESESLLASSTLSYDQIKGIQEKWQEIKKIVEQPDRILLRQNIEQREEELSQKVETIDHLNAKYPIINTITEKDLLLLSIEEHSALLIMNREKEAARSVLKEQLNKTEKLAGIVEATVTRLQTTGEEFLKSHESSTVCPLCAQDYGTHQALIDALAQARSMTSFNSEQLVGLHEQIRSLENEIEEIEEHILLHEKNAHNLELIDKAYSELLSSNFFKNIHLDLPINEKLNEWRTVIASRSELINELSQVRGQIRAFDDSGITRQMIIQAEQFRQENALYQEYESTDKRDSFEDFLFKKEALLLAELSRLRETNVSLEKQRDSLSESVHRQSLEAVISSITDIEQKLKHITNLLESLNLLLDDFDLGSEVNLLSWSAHLQKVQIYTELLINNQERLKEEAILQADVDEKAKMLLTIESQLKRCKEASAALGKLKPLRDYTEGFIKSNISQIERFFNMLHTPREFDRMELAKDGLLLRRKWDGKHVKGHQMSSGQRASLALSVMFAIHLAAPGAPRVLMMDEPVANMDDLHLMNLLDLLRDLSLSGRQIFFTTANPDVANLFRRKFSFYREQFTHFEFMRSSGEPVRIEPIHYSPYIEPPVIKQVNQR</sequence>
<dbReference type="SUPFAM" id="SSF52540">
    <property type="entry name" value="P-loop containing nucleoside triphosphate hydrolases"/>
    <property type="match status" value="2"/>
</dbReference>
<feature type="coiled-coil region" evidence="4">
    <location>
        <begin position="817"/>
        <end position="877"/>
    </location>
</feature>
<accession>A0ABT9U3H6</accession>
<keyword evidence="4" id="KW-0175">Coiled coil</keyword>
<evidence type="ECO:0000313" key="5">
    <source>
        <dbReference type="EMBL" id="MDQ0114193.1"/>
    </source>
</evidence>
<evidence type="ECO:0000313" key="6">
    <source>
        <dbReference type="Proteomes" id="UP001229346"/>
    </source>
</evidence>
<evidence type="ECO:0000256" key="4">
    <source>
        <dbReference type="SAM" id="Coils"/>
    </source>
</evidence>
<reference evidence="5 6" key="1">
    <citation type="submission" date="2023-07" db="EMBL/GenBank/DDBJ databases">
        <title>Sorghum-associated microbial communities from plants grown in Nebraska, USA.</title>
        <authorList>
            <person name="Schachtman D."/>
        </authorList>
    </citation>
    <scope>NUCLEOTIDE SEQUENCE [LARGE SCALE GENOMIC DNA]</scope>
    <source>
        <strain evidence="5 6">CC482</strain>
    </source>
</reference>
<keyword evidence="5" id="KW-0378">Hydrolase</keyword>
<keyword evidence="5" id="KW-0540">Nuclease</keyword>
<comment type="similarity">
    <text evidence="1">Belongs to the SMC family. SbcC subfamily.</text>
</comment>
<keyword evidence="5" id="KW-0269">Exonuclease</keyword>
<protein>
    <recommendedName>
        <fullName evidence="3">Nuclease SbcCD subunit C</fullName>
    </recommendedName>
</protein>
<evidence type="ECO:0000256" key="3">
    <source>
        <dbReference type="ARBA" id="ARBA00013368"/>
    </source>
</evidence>
<dbReference type="GO" id="GO:0004527">
    <property type="term" value="F:exonuclease activity"/>
    <property type="evidence" value="ECO:0007669"/>
    <property type="project" value="UniProtKB-KW"/>
</dbReference>
<organism evidence="5 6">
    <name type="scientific">Paenibacillus harenae</name>
    <dbReference type="NCBI Taxonomy" id="306543"/>
    <lineage>
        <taxon>Bacteria</taxon>
        <taxon>Bacillati</taxon>
        <taxon>Bacillota</taxon>
        <taxon>Bacilli</taxon>
        <taxon>Bacillales</taxon>
        <taxon>Paenibacillaceae</taxon>
        <taxon>Paenibacillus</taxon>
    </lineage>
</organism>
<gene>
    <name evidence="5" type="ORF">J2T15_003648</name>
</gene>
<comment type="caution">
    <text evidence="5">The sequence shown here is derived from an EMBL/GenBank/DDBJ whole genome shotgun (WGS) entry which is preliminary data.</text>
</comment>
<evidence type="ECO:0000256" key="1">
    <source>
        <dbReference type="ARBA" id="ARBA00006930"/>
    </source>
</evidence>
<evidence type="ECO:0000256" key="2">
    <source>
        <dbReference type="ARBA" id="ARBA00011322"/>
    </source>
</evidence>
<dbReference type="RefSeq" id="WP_307205515.1">
    <property type="nucleotide sequence ID" value="NZ_JAUSSU010000007.1"/>
</dbReference>